<evidence type="ECO:0000313" key="3">
    <source>
        <dbReference type="EMBL" id="MBK6301639.1"/>
    </source>
</evidence>
<evidence type="ECO:0000313" key="5">
    <source>
        <dbReference type="EMBL" id="MBL0004264.1"/>
    </source>
</evidence>
<evidence type="ECO:0000256" key="2">
    <source>
        <dbReference type="SAM" id="Phobius"/>
    </source>
</evidence>
<protein>
    <submittedName>
        <fullName evidence="3">DUF3618 domain-containing protein</fullName>
    </submittedName>
</protein>
<accession>A0A935CE80</accession>
<dbReference type="Pfam" id="PF12277">
    <property type="entry name" value="DUF3618"/>
    <property type="match status" value="1"/>
</dbReference>
<keyword evidence="2" id="KW-0812">Transmembrane</keyword>
<keyword evidence="1" id="KW-0175">Coiled coil</keyword>
<comment type="caution">
    <text evidence="3">The sequence shown here is derived from an EMBL/GenBank/DDBJ whole genome shotgun (WGS) entry which is preliminary data.</text>
</comment>
<evidence type="ECO:0000256" key="1">
    <source>
        <dbReference type="SAM" id="Coils"/>
    </source>
</evidence>
<organism evidence="3 6">
    <name type="scientific">Candidatus Phosphoribacter hodrii</name>
    <dbReference type="NCBI Taxonomy" id="2953743"/>
    <lineage>
        <taxon>Bacteria</taxon>
        <taxon>Bacillati</taxon>
        <taxon>Actinomycetota</taxon>
        <taxon>Actinomycetes</taxon>
        <taxon>Micrococcales</taxon>
        <taxon>Dermatophilaceae</taxon>
        <taxon>Candidatus Phosphoribacter</taxon>
    </lineage>
</organism>
<dbReference type="Proteomes" id="UP000718281">
    <property type="component" value="Unassembled WGS sequence"/>
</dbReference>
<dbReference type="EMBL" id="JADIXZ010000005">
    <property type="protein sequence ID" value="MBK6301639.1"/>
    <property type="molecule type" value="Genomic_DNA"/>
</dbReference>
<dbReference type="Proteomes" id="UP000886632">
    <property type="component" value="Unassembled WGS sequence"/>
</dbReference>
<evidence type="ECO:0000313" key="7">
    <source>
        <dbReference type="Proteomes" id="UP000726105"/>
    </source>
</evidence>
<dbReference type="Proteomes" id="UP000726105">
    <property type="component" value="Unassembled WGS sequence"/>
</dbReference>
<name>A0A935CE80_9MICO</name>
<dbReference type="InterPro" id="IPR022062">
    <property type="entry name" value="DUF3618"/>
</dbReference>
<keyword evidence="2" id="KW-0472">Membrane</keyword>
<feature type="coiled-coil region" evidence="1">
    <location>
        <begin position="1"/>
        <end position="28"/>
    </location>
</feature>
<dbReference type="AlphaFoldDB" id="A0A935CE80"/>
<proteinExistence type="predicted"/>
<sequence>MSEQGQSVEQLQAEIEAARSRLSRTIDELTYRAQPQQIVARQTEAAKASLMAATHDDDGGLRTERIAAVLAVVAALAIGLGLLRRRRG</sequence>
<feature type="transmembrane region" description="Helical" evidence="2">
    <location>
        <begin position="66"/>
        <end position="83"/>
    </location>
</feature>
<gene>
    <name evidence="3" type="ORF">IPF40_11550</name>
    <name evidence="4" type="ORF">IPI13_12500</name>
    <name evidence="5" type="ORF">IPP00_09840</name>
</gene>
<dbReference type="EMBL" id="JADJIB010000004">
    <property type="protein sequence ID" value="MBK7273944.1"/>
    <property type="molecule type" value="Genomic_DNA"/>
</dbReference>
<keyword evidence="2" id="KW-1133">Transmembrane helix</keyword>
<dbReference type="EMBL" id="JADKGK010000020">
    <property type="protein sequence ID" value="MBL0004264.1"/>
    <property type="molecule type" value="Genomic_DNA"/>
</dbReference>
<reference evidence="6 7" key="1">
    <citation type="submission" date="2020-10" db="EMBL/GenBank/DDBJ databases">
        <title>Connecting structure to function with the recovery of over 1000 high-quality activated sludge metagenome-assembled genomes encoding full-length rRNA genes using long-read sequencing.</title>
        <authorList>
            <person name="Singleton C.M."/>
            <person name="Petriglieri F."/>
            <person name="Kristensen J.M."/>
            <person name="Kirkegaard R.H."/>
            <person name="Michaelsen T.Y."/>
            <person name="Andersen M.H."/>
            <person name="Karst S.M."/>
            <person name="Dueholm M.S."/>
            <person name="Nielsen P.H."/>
            <person name="Albertsen M."/>
        </authorList>
    </citation>
    <scope>NUCLEOTIDE SEQUENCE [LARGE SCALE GENOMIC DNA]</scope>
    <source>
        <strain evidence="3">AalE_18-Q3-R2-46_BAT3C.188</strain>
        <strain evidence="4">Ega_18-Q3-R5-49_MAXAC.001</strain>
        <strain evidence="5">Ribe_18-Q3-R11-54_MAXAC.001</strain>
    </source>
</reference>
<evidence type="ECO:0000313" key="4">
    <source>
        <dbReference type="EMBL" id="MBK7273944.1"/>
    </source>
</evidence>
<evidence type="ECO:0000313" key="6">
    <source>
        <dbReference type="Proteomes" id="UP000718281"/>
    </source>
</evidence>